<name>A0A6J3MHE0_9PEZI</name>
<dbReference type="RefSeq" id="XP_033464334.1">
    <property type="nucleotide sequence ID" value="XM_033603675.1"/>
</dbReference>
<evidence type="ECO:0000256" key="1">
    <source>
        <dbReference type="SAM" id="MobiDB-lite"/>
    </source>
</evidence>
<proteinExistence type="predicted"/>
<protein>
    <submittedName>
        <fullName evidence="3">Uncharacterized protein</fullName>
    </submittedName>
</protein>
<feature type="region of interest" description="Disordered" evidence="1">
    <location>
        <begin position="90"/>
        <end position="113"/>
    </location>
</feature>
<keyword evidence="2" id="KW-1185">Reference proteome</keyword>
<accession>A0A6J3MHE0</accession>
<gene>
    <name evidence="3" type="ORF">K489DRAFT_375383</name>
</gene>
<evidence type="ECO:0000313" key="3">
    <source>
        <dbReference type="RefSeq" id="XP_033464334.1"/>
    </source>
</evidence>
<reference evidence="3" key="1">
    <citation type="submission" date="2020-01" db="EMBL/GenBank/DDBJ databases">
        <authorList>
            <consortium name="DOE Joint Genome Institute"/>
            <person name="Haridas S."/>
            <person name="Albert R."/>
            <person name="Binder M."/>
            <person name="Bloem J."/>
            <person name="Labutti K."/>
            <person name="Salamov A."/>
            <person name="Andreopoulos B."/>
            <person name="Baker S.E."/>
            <person name="Barry K."/>
            <person name="Bills G."/>
            <person name="Bluhm B.H."/>
            <person name="Cannon C."/>
            <person name="Castanera R."/>
            <person name="Culley D.E."/>
            <person name="Daum C."/>
            <person name="Ezra D."/>
            <person name="Gonzalez J.B."/>
            <person name="Henrissat B."/>
            <person name="Kuo A."/>
            <person name="Liang C."/>
            <person name="Lipzen A."/>
            <person name="Lutzoni F."/>
            <person name="Magnuson J."/>
            <person name="Mondo S."/>
            <person name="Nolan M."/>
            <person name="Ohm R."/>
            <person name="Pangilinan J."/>
            <person name="Park H.-J."/>
            <person name="Ramirez L."/>
            <person name="Alfaro M."/>
            <person name="Sun H."/>
            <person name="Tritt A."/>
            <person name="Yoshinaga Y."/>
            <person name="Zwiers L.-H."/>
            <person name="Turgeon B.G."/>
            <person name="Goodwin S.B."/>
            <person name="Spatafora J.W."/>
            <person name="Crous P.W."/>
            <person name="Grigoriev I.V."/>
        </authorList>
    </citation>
    <scope>NUCLEOTIDE SEQUENCE</scope>
    <source>
        <strain evidence="3">CBS 342.82</strain>
    </source>
</reference>
<organism evidence="3">
    <name type="scientific">Dissoconium aciculare CBS 342.82</name>
    <dbReference type="NCBI Taxonomy" id="1314786"/>
    <lineage>
        <taxon>Eukaryota</taxon>
        <taxon>Fungi</taxon>
        <taxon>Dikarya</taxon>
        <taxon>Ascomycota</taxon>
        <taxon>Pezizomycotina</taxon>
        <taxon>Dothideomycetes</taxon>
        <taxon>Dothideomycetidae</taxon>
        <taxon>Mycosphaerellales</taxon>
        <taxon>Dissoconiaceae</taxon>
        <taxon>Dissoconium</taxon>
    </lineage>
</organism>
<reference evidence="3" key="3">
    <citation type="submission" date="2025-08" db="UniProtKB">
        <authorList>
            <consortium name="RefSeq"/>
        </authorList>
    </citation>
    <scope>IDENTIFICATION</scope>
    <source>
        <strain evidence="3">CBS 342.82</strain>
    </source>
</reference>
<dbReference type="Proteomes" id="UP000504637">
    <property type="component" value="Unplaced"/>
</dbReference>
<dbReference type="AlphaFoldDB" id="A0A6J3MHE0"/>
<sequence length="164" mass="19275">MRQTDGRNKIPYQGERHPVEADFVSVQYLIAVSNHESNPRNLPEKLKYIQEEISDKQPLNLHFANMSIDEIQPHKSGECIVSTELNATKFPQSERRDHSAASNSHIRRPLPQQPQRFIPRLGHRFRRLQLFMRWFSRSTAMLKRLIAATDIFATRRTCRLLRCL</sequence>
<reference evidence="3" key="2">
    <citation type="submission" date="2020-04" db="EMBL/GenBank/DDBJ databases">
        <authorList>
            <consortium name="NCBI Genome Project"/>
        </authorList>
    </citation>
    <scope>NUCLEOTIDE SEQUENCE</scope>
    <source>
        <strain evidence="3">CBS 342.82</strain>
    </source>
</reference>
<dbReference type="GeneID" id="54361475"/>
<evidence type="ECO:0000313" key="2">
    <source>
        <dbReference type="Proteomes" id="UP000504637"/>
    </source>
</evidence>